<name>A0A5B8LIA0_9SPHN</name>
<protein>
    <submittedName>
        <fullName evidence="2">EpsI family protein</fullName>
    </submittedName>
</protein>
<dbReference type="Proteomes" id="UP000315673">
    <property type="component" value="Chromosome"/>
</dbReference>
<evidence type="ECO:0000313" key="3">
    <source>
        <dbReference type="Proteomes" id="UP000315673"/>
    </source>
</evidence>
<feature type="domain" description="Methanolan biosynthesis EpsI" evidence="1">
    <location>
        <begin position="20"/>
        <end position="221"/>
    </location>
</feature>
<dbReference type="InterPro" id="IPR006311">
    <property type="entry name" value="TAT_signal"/>
</dbReference>
<dbReference type="NCBIfam" id="TIGR02914">
    <property type="entry name" value="EpsI_fam"/>
    <property type="match status" value="1"/>
</dbReference>
<dbReference type="KEGG" id="spai:FPZ24_11555"/>
<dbReference type="NCBIfam" id="NF045608">
    <property type="entry name" value="EpsI_type_V"/>
    <property type="match status" value="1"/>
</dbReference>
<dbReference type="EMBL" id="CP042306">
    <property type="protein sequence ID" value="QDZ08037.1"/>
    <property type="molecule type" value="Genomic_DNA"/>
</dbReference>
<dbReference type="AlphaFoldDB" id="A0A5B8LIA0"/>
<dbReference type="InterPro" id="IPR054654">
    <property type="entry name" value="EpsI_type_V_pred"/>
</dbReference>
<dbReference type="OrthoDB" id="8208147at2"/>
<dbReference type="InterPro" id="IPR014263">
    <property type="entry name" value="Methanolan_biosynth_EpsI"/>
</dbReference>
<reference evidence="2 3" key="1">
    <citation type="submission" date="2019-07" db="EMBL/GenBank/DDBJ databases">
        <title>Full genome sequence of Sphingomonas sp. 4R-6-7(HKS19).</title>
        <authorList>
            <person name="Im W.-T."/>
        </authorList>
    </citation>
    <scope>NUCLEOTIDE SEQUENCE [LARGE SCALE GENOMIC DNA]</scope>
    <source>
        <strain evidence="2 3">HKS19</strain>
    </source>
</reference>
<gene>
    <name evidence="2" type="primary">epsI</name>
    <name evidence="2" type="ORF">FPZ24_11555</name>
</gene>
<evidence type="ECO:0000259" key="1">
    <source>
        <dbReference type="Pfam" id="PF11984"/>
    </source>
</evidence>
<organism evidence="2 3">
    <name type="scientific">Sphingomonas panacisoli</name>
    <dbReference type="NCBI Taxonomy" id="1813879"/>
    <lineage>
        <taxon>Bacteria</taxon>
        <taxon>Pseudomonadati</taxon>
        <taxon>Pseudomonadota</taxon>
        <taxon>Alphaproteobacteria</taxon>
        <taxon>Sphingomonadales</taxon>
        <taxon>Sphingomonadaceae</taxon>
        <taxon>Sphingomonas</taxon>
    </lineage>
</organism>
<dbReference type="PROSITE" id="PS51318">
    <property type="entry name" value="TAT"/>
    <property type="match status" value="1"/>
</dbReference>
<evidence type="ECO:0000313" key="2">
    <source>
        <dbReference type="EMBL" id="QDZ08037.1"/>
    </source>
</evidence>
<sequence length="234" mass="25446">MTDDGKPGFGPRVNRRAFIAGGAMLAASGAAMSRIPQPIAPAIASDKFNALVPDTIGSWHFQQTSGLVLPPEDALSARLYDNLVTRTYSDPAGQVIMLLIAYKNFQDGVLQIHRPEICYPAGGYTLSPTVATEIPLASDRVLPANAFSAIGNSRSEQVLYWTRIGEAFPVRWSEQRLAVLRANLARINPDGMLARVSMPNDDMASSRPLMIKFIEDLRNAAAPQLRRILFGPLA</sequence>
<dbReference type="RefSeq" id="WP_146572128.1">
    <property type="nucleotide sequence ID" value="NZ_CP042306.1"/>
</dbReference>
<keyword evidence="3" id="KW-1185">Reference proteome</keyword>
<proteinExistence type="predicted"/>
<accession>A0A5B8LIA0</accession>
<dbReference type="Pfam" id="PF11984">
    <property type="entry name" value="DUF3485"/>
    <property type="match status" value="1"/>
</dbReference>